<evidence type="ECO:0000256" key="4">
    <source>
        <dbReference type="ARBA" id="ARBA00022679"/>
    </source>
</evidence>
<keyword evidence="7 8" id="KW-0067">ATP-binding</keyword>
<evidence type="ECO:0000256" key="1">
    <source>
        <dbReference type="ARBA" id="ARBA00001774"/>
    </source>
</evidence>
<dbReference type="EC" id="2.7.1.158" evidence="2 8"/>
<dbReference type="GeneID" id="88177076"/>
<dbReference type="PANTHER" id="PTHR14456:SF2">
    <property type="entry name" value="INOSITOL-PENTAKISPHOSPHATE 2-KINASE"/>
    <property type="match status" value="1"/>
</dbReference>
<evidence type="ECO:0000256" key="7">
    <source>
        <dbReference type="ARBA" id="ARBA00022840"/>
    </source>
</evidence>
<comment type="function">
    <text evidence="8">Phosphorylates Ins(1,3,4,5,6)P5 at position 2 to form Ins(1,2,3,4,5,6)P6 (InsP6 or phytate).</text>
</comment>
<dbReference type="KEGG" id="cdeu:CNBG_0862"/>
<dbReference type="InterPro" id="IPR043001">
    <property type="entry name" value="IP5_2-K_N_lobe"/>
</dbReference>
<dbReference type="Proteomes" id="UP000029445">
    <property type="component" value="Chromosome 2"/>
</dbReference>
<comment type="domain">
    <text evidence="8">The EXKPK motif is conserved in inositol-pentakisphosphate 2-kinases of both family 1 and 2.</text>
</comment>
<dbReference type="GO" id="GO:0005524">
    <property type="term" value="F:ATP binding"/>
    <property type="evidence" value="ECO:0007669"/>
    <property type="project" value="UniProtKB-KW"/>
</dbReference>
<gene>
    <name evidence="9" type="ORF">CNBG_0862</name>
</gene>
<sequence>MKDGAYHRSSASPDPCADTQPSDWAYIAEGGAHIVFSYRGRSETYATRALRVRKPLATAEPLVQAEENDLYGQWRRNCLPKLLPWQLLTTSSEVILEERWYKELLAMVDAVRPAQRKLAADLTAKGNRTGVLLEDLTSSEDANGAIAVAIEIKPKWGFLPCARHLQPPESVSIKSHVSRFRLHQHFRGRSDDPPYDPIDLFSGDKMRMRNAVDGLWTMWEISRGKNNNWKVFIGGKEISPEDLQKDLLPIGRDDFVTNITQITLDALQSSVALPLLKNLQQNLDPIDISSLAAIFQAEHPNSPLFDPDLISDISAAELDSFVDIYISDPQAGERMNSWSLRERIIAYALSAIFKDCSLFIRGTVKENGTWRLISGSEPLKVIDLDLKPIRNMQKWAKTDENVWKYWLKTKGPGEDM</sequence>
<dbReference type="GO" id="GO:0005634">
    <property type="term" value="C:nucleus"/>
    <property type="evidence" value="ECO:0007669"/>
    <property type="project" value="TreeGrafter"/>
</dbReference>
<dbReference type="HOGENOM" id="CLU_033188_1_0_1"/>
<keyword evidence="10" id="KW-1185">Reference proteome</keyword>
<reference evidence="9 10" key="2">
    <citation type="journal article" date="2018" name="Proc. Natl. Acad. Sci.">
        <title>RNAi is a critical determinant of centromere evolution in closely related fungi.</title>
        <authorList>
            <person name="Yadav V."/>
            <person name="Sun S."/>
            <person name="Billmyre R.B."/>
            <person name="Thimmappa B.C."/>
            <person name="Shea T."/>
            <person name="Lintner R."/>
            <person name="Bakkeren G."/>
            <person name="Cuomo C.A."/>
            <person name="Heitman J."/>
            <person name="Sanyal K."/>
        </authorList>
    </citation>
    <scope>NUCLEOTIDE SEQUENCE [LARGE SCALE GENOMIC DNA]</scope>
    <source>
        <strain evidence="9 10">R265</strain>
    </source>
</reference>
<dbReference type="AlphaFoldDB" id="A0A095C5M0"/>
<dbReference type="VEuPathDB" id="FungiDB:CNBG_0862"/>
<dbReference type="GO" id="GO:0035299">
    <property type="term" value="F:inositol-1,3,4,5,6-pentakisphosphate 2-kinase activity"/>
    <property type="evidence" value="ECO:0007669"/>
    <property type="project" value="UniProtKB-EC"/>
</dbReference>
<evidence type="ECO:0000256" key="6">
    <source>
        <dbReference type="ARBA" id="ARBA00022777"/>
    </source>
</evidence>
<evidence type="ECO:0000256" key="2">
    <source>
        <dbReference type="ARBA" id="ARBA00012023"/>
    </source>
</evidence>
<evidence type="ECO:0000256" key="8">
    <source>
        <dbReference type="RuleBase" id="RU364126"/>
    </source>
</evidence>
<dbReference type="RefSeq" id="XP_062880992.1">
    <property type="nucleotide sequence ID" value="XM_063024922.1"/>
</dbReference>
<evidence type="ECO:0000313" key="10">
    <source>
        <dbReference type="Proteomes" id="UP000029445"/>
    </source>
</evidence>
<dbReference type="Pfam" id="PF06090">
    <property type="entry name" value="Ins_P5_2-kin"/>
    <property type="match status" value="1"/>
</dbReference>
<dbReference type="OrthoDB" id="272370at2759"/>
<dbReference type="PANTHER" id="PTHR14456">
    <property type="entry name" value="INOSITOL POLYPHOSPHATE KINASE 1"/>
    <property type="match status" value="1"/>
</dbReference>
<dbReference type="InterPro" id="IPR009286">
    <property type="entry name" value="Ins_P5_2-kin"/>
</dbReference>
<keyword evidence="4 8" id="KW-0808">Transferase</keyword>
<evidence type="ECO:0000256" key="5">
    <source>
        <dbReference type="ARBA" id="ARBA00022741"/>
    </source>
</evidence>
<dbReference type="GO" id="GO:0032958">
    <property type="term" value="P:inositol phosphate biosynthetic process"/>
    <property type="evidence" value="ECO:0007669"/>
    <property type="project" value="TreeGrafter"/>
</dbReference>
<dbReference type="EMBL" id="CP025760">
    <property type="protein sequence ID" value="KGB75024.1"/>
    <property type="molecule type" value="Genomic_DNA"/>
</dbReference>
<name>A0A095C5M0_CRYD2</name>
<accession>A0A095C5M0</accession>
<organism evidence="9 10">
    <name type="scientific">Cryptococcus deuterogattii (strain R265)</name>
    <name type="common">Cryptococcus gattii VGII (strain R265)</name>
    <dbReference type="NCBI Taxonomy" id="294750"/>
    <lineage>
        <taxon>Eukaryota</taxon>
        <taxon>Fungi</taxon>
        <taxon>Dikarya</taxon>
        <taxon>Basidiomycota</taxon>
        <taxon>Agaricomycotina</taxon>
        <taxon>Tremellomycetes</taxon>
        <taxon>Tremellales</taxon>
        <taxon>Cryptococcaceae</taxon>
        <taxon>Cryptococcus</taxon>
        <taxon>Cryptococcus gattii species complex</taxon>
    </lineage>
</organism>
<proteinExistence type="predicted"/>
<dbReference type="Gene3D" id="3.30.200.110">
    <property type="entry name" value="Inositol-pentakisphosphate 2-kinase, N-lobe"/>
    <property type="match status" value="1"/>
</dbReference>
<dbReference type="STRING" id="294750.A0A095C5M0"/>
<dbReference type="OMA" id="WKYISEG"/>
<comment type="catalytic activity">
    <reaction evidence="1 8">
        <text>1D-myo-inositol 1,3,4,5,6-pentakisphosphate + ATP = 1D-myo-inositol hexakisphosphate + ADP + H(+)</text>
        <dbReference type="Rhea" id="RHEA:20313"/>
        <dbReference type="ChEBI" id="CHEBI:15378"/>
        <dbReference type="ChEBI" id="CHEBI:30616"/>
        <dbReference type="ChEBI" id="CHEBI:57733"/>
        <dbReference type="ChEBI" id="CHEBI:58130"/>
        <dbReference type="ChEBI" id="CHEBI:456216"/>
        <dbReference type="EC" id="2.7.1.158"/>
    </reaction>
</comment>
<keyword evidence="6 8" id="KW-0418">Kinase</keyword>
<protein>
    <recommendedName>
        <fullName evidence="3 8">Inositol-pentakisphosphate 2-kinase</fullName>
        <ecNumber evidence="2 8">2.7.1.158</ecNumber>
    </recommendedName>
</protein>
<reference evidence="9 10" key="1">
    <citation type="journal article" date="2011" name="MBio">
        <title>Genome variation in Cryptococcus gattii, an emerging pathogen of immunocompetent hosts.</title>
        <authorList>
            <person name="D'Souza C.A."/>
            <person name="Kronstad J.W."/>
            <person name="Taylor G."/>
            <person name="Warren R."/>
            <person name="Yuen M."/>
            <person name="Hu G."/>
            <person name="Jung W.H."/>
            <person name="Sham A."/>
            <person name="Kidd S.E."/>
            <person name="Tangen K."/>
            <person name="Lee N."/>
            <person name="Zeilmaker T."/>
            <person name="Sawkins J."/>
            <person name="McVicker G."/>
            <person name="Shah S."/>
            <person name="Gnerre S."/>
            <person name="Griggs A."/>
            <person name="Zeng Q."/>
            <person name="Bartlett K."/>
            <person name="Li W."/>
            <person name="Wang X."/>
            <person name="Heitman J."/>
            <person name="Stajich J.E."/>
            <person name="Fraser J.A."/>
            <person name="Meyer W."/>
            <person name="Carter D."/>
            <person name="Schein J."/>
            <person name="Krzywinski M."/>
            <person name="Kwon-Chung K.J."/>
            <person name="Varma A."/>
            <person name="Wang J."/>
            <person name="Brunham R."/>
            <person name="Fyfe M."/>
            <person name="Ouellette B.F."/>
            <person name="Siddiqui A."/>
            <person name="Marra M."/>
            <person name="Jones S."/>
            <person name="Holt R."/>
            <person name="Birren B.W."/>
            <person name="Galagan J.E."/>
            <person name="Cuomo C.A."/>
        </authorList>
    </citation>
    <scope>NUCLEOTIDE SEQUENCE [LARGE SCALE GENOMIC DNA]</scope>
    <source>
        <strain evidence="9 10">R265</strain>
    </source>
</reference>
<evidence type="ECO:0000256" key="3">
    <source>
        <dbReference type="ARBA" id="ARBA00014846"/>
    </source>
</evidence>
<evidence type="ECO:0000313" key="9">
    <source>
        <dbReference type="EMBL" id="KGB75024.1"/>
    </source>
</evidence>
<keyword evidence="5 8" id="KW-0547">Nucleotide-binding</keyword>